<dbReference type="AlphaFoldDB" id="A0A3L6ENW2"/>
<sequence length="681" mass="79974">MEPVILNRERDAADRIKRMPIYRLFDDHRDEDFYGLPRKYSIVARVEVKFPIEPRYRDRQHFILSDINGAKIEAITYVSVTVKHFNNLLHEKHVYNMHNVKFGLHPGEFNFRHLNGPMELYFNQQTIVEPYTVPIQMPPFPKHIFFNLDDIAELPNRTLVDIMAIVVHMDTIHRTMWGPFRKIVIMDARGSLHIIKVWGDLLNKNALRWALAKEDYGIIIGTMFRRFRRQEFLESSDHTAIHFNPFHHNTHYFGHCKTKKNAKLLYGSIIYKNCQVECSVTCRRKGLRSNHGFMQTPQDRSDLVVRVFHAKLQELKHRLTKQDILGKVRAYVYVVEFQKRGLPHAHFLLIMQRKYKLTCPEQYDLLISAEIPSNKYPELRKMVIKHMMHGPCGSLNPNCPCTKGRKSCKNHYPRPFSDTTLQGKDSYPIYRRRDDDRKEKVRGCELDNRWVVPYNPYLLRLFNCHINVEACGSIKAVKYLFKYIYKGHDRASVVMRDASKADDDVDEIKQYRDARWVTPPEALWRIYGFELSQISPPVMQLQLHLPNMHMVAFHERQMVERVVNRPGVDRSMLTSYFEANRLHEEARGILYRDFPEWYTWQSGKGKVWQRRKRDTGGQVGRIVSAHPAEGERYYLRVLLNHVTGAASYVDLRTVDGVTLPTCPEPRCIATTQPASPLTVDT</sequence>
<dbReference type="InterPro" id="IPR025476">
    <property type="entry name" value="Helitron_helicase-like"/>
</dbReference>
<dbReference type="SUPFAM" id="SSF50249">
    <property type="entry name" value="Nucleic acid-binding proteins"/>
    <property type="match status" value="1"/>
</dbReference>
<accession>A0A3L6ENW2</accession>
<dbReference type="Gene3D" id="2.40.50.140">
    <property type="entry name" value="Nucleic acid-binding proteins"/>
    <property type="match status" value="2"/>
</dbReference>
<proteinExistence type="predicted"/>
<evidence type="ECO:0000313" key="2">
    <source>
        <dbReference type="EMBL" id="PWZ22490.1"/>
    </source>
</evidence>
<evidence type="ECO:0000259" key="1">
    <source>
        <dbReference type="Pfam" id="PF14214"/>
    </source>
</evidence>
<dbReference type="Pfam" id="PF14214">
    <property type="entry name" value="Helitron_like_N"/>
    <property type="match status" value="1"/>
</dbReference>
<feature type="domain" description="Helitron helicase-like" evidence="1">
    <location>
        <begin position="294"/>
        <end position="349"/>
    </location>
</feature>
<protein>
    <recommendedName>
        <fullName evidence="1">Helitron helicase-like domain-containing protein</fullName>
    </recommendedName>
</protein>
<dbReference type="PANTHER" id="PTHR48299">
    <property type="entry name" value="ACT DOMAIN-CONTAINING PROTEIN ACR9"/>
    <property type="match status" value="1"/>
</dbReference>
<gene>
    <name evidence="2" type="ORF">Zm00014a_008303</name>
</gene>
<dbReference type="InterPro" id="IPR012340">
    <property type="entry name" value="NA-bd_OB-fold"/>
</dbReference>
<organism evidence="2">
    <name type="scientific">Zea mays</name>
    <name type="common">Maize</name>
    <dbReference type="NCBI Taxonomy" id="4577"/>
    <lineage>
        <taxon>Eukaryota</taxon>
        <taxon>Viridiplantae</taxon>
        <taxon>Streptophyta</taxon>
        <taxon>Embryophyta</taxon>
        <taxon>Tracheophyta</taxon>
        <taxon>Spermatophyta</taxon>
        <taxon>Magnoliopsida</taxon>
        <taxon>Liliopsida</taxon>
        <taxon>Poales</taxon>
        <taxon>Poaceae</taxon>
        <taxon>PACMAD clade</taxon>
        <taxon>Panicoideae</taxon>
        <taxon>Andropogonodae</taxon>
        <taxon>Andropogoneae</taxon>
        <taxon>Tripsacinae</taxon>
        <taxon>Zea</taxon>
    </lineage>
</organism>
<comment type="caution">
    <text evidence="2">The sequence shown here is derived from an EMBL/GenBank/DDBJ whole genome shotgun (WGS) entry which is preliminary data.</text>
</comment>
<reference evidence="2" key="1">
    <citation type="journal article" date="2018" name="Nat. Genet.">
        <title>Extensive intraspecific gene order and gene structural variations between Mo17 and other maize genomes.</title>
        <authorList>
            <person name="Sun S."/>
            <person name="Zhou Y."/>
            <person name="Chen J."/>
            <person name="Shi J."/>
            <person name="Zhao H."/>
            <person name="Zhao H."/>
            <person name="Song W."/>
            <person name="Zhang M."/>
            <person name="Cui Y."/>
            <person name="Dong X."/>
            <person name="Liu H."/>
            <person name="Ma X."/>
            <person name="Jiao Y."/>
            <person name="Wang B."/>
            <person name="Wei X."/>
            <person name="Stein J.C."/>
            <person name="Glaubitz J.C."/>
            <person name="Lu F."/>
            <person name="Yu G."/>
            <person name="Liang C."/>
            <person name="Fengler K."/>
            <person name="Li B."/>
            <person name="Rafalski A."/>
            <person name="Schnable P.S."/>
            <person name="Ware D.H."/>
            <person name="Buckler E.S."/>
            <person name="Lai J."/>
        </authorList>
    </citation>
    <scope>NUCLEOTIDE SEQUENCE [LARGE SCALE GENOMIC DNA]</scope>
    <source>
        <tissue evidence="2">Seedling</tissue>
    </source>
</reference>
<dbReference type="EMBL" id="NCVQ01000006">
    <property type="protein sequence ID" value="PWZ22490.1"/>
    <property type="molecule type" value="Genomic_DNA"/>
</dbReference>
<dbReference type="ExpressionAtlas" id="A0A3L6ENW2">
    <property type="expression patterns" value="baseline and differential"/>
</dbReference>
<name>A0A3L6ENW2_MAIZE</name>
<dbReference type="PANTHER" id="PTHR48299:SF2">
    <property type="entry name" value="ATP-DEPENDENT DNA HELICASE"/>
    <property type="match status" value="1"/>
</dbReference>
<dbReference type="Proteomes" id="UP000251960">
    <property type="component" value="Chromosome 5"/>
</dbReference>